<name>A0A0P1GEB2_9RHOB</name>
<dbReference type="Pfam" id="PF06429">
    <property type="entry name" value="Flg_bbr_C"/>
    <property type="match status" value="1"/>
</dbReference>
<dbReference type="GO" id="GO:0009424">
    <property type="term" value="C:bacterial-type flagellum hook"/>
    <property type="evidence" value="ECO:0007669"/>
    <property type="project" value="InterPro"/>
</dbReference>
<sequence>MTLTSALNSAMTGITAASKQTAVVSDNLANALTPGYHRRSVELSTNAYTSGVQVGSVTRALDPAIQKSVRAAEATYSGAAVTANFHTRMSDLIGSINDDYSLAQRLTDVESALIEATSLPHSDARLNDLSMQAEELAVAVNTAAEGLSDLRNSSEESIAHLVRDLQTNLQAVDDINDEILAAKIGGLDTAPLEDQRDNLVDAINKVIPVQIHNRDNEAIALYTSNGIKLLDGSPAEISFDETAIVTPFMTIDNGMLSGLEIDGRTVDTTLNGALGGGEMAAHFHVRDVAAVQAQEDLDVFAGSLIERFQSSTVDPTIGAGDTGLFTDNGSVYDPTNLTAISSRISLNASVSLSGDGETWRLRDGLHATGIGNQGDTTILNAYGDALSDPQTVSSNGIGSGDYSAYDMVSNILTHHTQETTWGEHELAYASTIFQEMQGRELEMGVDTDAELQTLMTLETIYAANARMIQAIDEMLDQLMRI</sequence>
<dbReference type="InterPro" id="IPR053927">
    <property type="entry name" value="FlgK_helical"/>
</dbReference>
<dbReference type="NCBIfam" id="TIGR02492">
    <property type="entry name" value="flgK_ends"/>
    <property type="match status" value="1"/>
</dbReference>
<dbReference type="Proteomes" id="UP000052022">
    <property type="component" value="Unassembled WGS sequence"/>
</dbReference>
<dbReference type="InterPro" id="IPR002371">
    <property type="entry name" value="FlgK"/>
</dbReference>
<keyword evidence="10" id="KW-0966">Cell projection</keyword>
<evidence type="ECO:0000256" key="2">
    <source>
        <dbReference type="ARBA" id="ARBA00004613"/>
    </source>
</evidence>
<evidence type="ECO:0000313" key="10">
    <source>
        <dbReference type="EMBL" id="CUH79760.1"/>
    </source>
</evidence>
<evidence type="ECO:0000313" key="11">
    <source>
        <dbReference type="Proteomes" id="UP000052022"/>
    </source>
</evidence>
<keyword evidence="5" id="KW-0964">Secreted</keyword>
<keyword evidence="11" id="KW-1185">Reference proteome</keyword>
<dbReference type="EMBL" id="CYSD01000037">
    <property type="protein sequence ID" value="CUH79760.1"/>
    <property type="molecule type" value="Genomic_DNA"/>
</dbReference>
<dbReference type="AlphaFoldDB" id="A0A0P1GEB2"/>
<dbReference type="GO" id="GO:0005576">
    <property type="term" value="C:extracellular region"/>
    <property type="evidence" value="ECO:0007669"/>
    <property type="project" value="UniProtKB-SubCell"/>
</dbReference>
<dbReference type="STRING" id="928856.SAMN04488049_101158"/>
<dbReference type="GO" id="GO:0044780">
    <property type="term" value="P:bacterial-type flagellum assembly"/>
    <property type="evidence" value="ECO:0007669"/>
    <property type="project" value="InterPro"/>
</dbReference>
<dbReference type="OrthoDB" id="7181295at2"/>
<evidence type="ECO:0000256" key="1">
    <source>
        <dbReference type="ARBA" id="ARBA00004117"/>
    </source>
</evidence>
<dbReference type="GO" id="GO:0009425">
    <property type="term" value="C:bacterial-type flagellum basal body"/>
    <property type="evidence" value="ECO:0007669"/>
    <property type="project" value="UniProtKB-SubCell"/>
</dbReference>
<keyword evidence="6" id="KW-0975">Bacterial flagellum</keyword>
<dbReference type="InterPro" id="IPR010930">
    <property type="entry name" value="Flg_bb/hook_C_dom"/>
</dbReference>
<keyword evidence="10" id="KW-0282">Flagellum</keyword>
<evidence type="ECO:0000256" key="4">
    <source>
        <dbReference type="ARBA" id="ARBA00016244"/>
    </source>
</evidence>
<feature type="domain" description="Flagellar hook-associated protein FlgK helical" evidence="9">
    <location>
        <begin position="89"/>
        <end position="308"/>
    </location>
</feature>
<evidence type="ECO:0000259" key="7">
    <source>
        <dbReference type="Pfam" id="PF00460"/>
    </source>
</evidence>
<proteinExistence type="inferred from homology"/>
<accession>A0A0P1GEB2</accession>
<keyword evidence="10" id="KW-0969">Cilium</keyword>
<evidence type="ECO:0000256" key="5">
    <source>
        <dbReference type="ARBA" id="ARBA00022525"/>
    </source>
</evidence>
<dbReference type="Pfam" id="PF00460">
    <property type="entry name" value="Flg_bb_rod"/>
    <property type="match status" value="1"/>
</dbReference>
<gene>
    <name evidence="10" type="primary">flgK</name>
    <name evidence="10" type="ORF">TRM7557_02560</name>
</gene>
<reference evidence="10 11" key="1">
    <citation type="submission" date="2015-09" db="EMBL/GenBank/DDBJ databases">
        <authorList>
            <consortium name="Swine Surveillance"/>
        </authorList>
    </citation>
    <scope>NUCLEOTIDE SEQUENCE [LARGE SCALE GENOMIC DNA]</scope>
    <source>
        <strain evidence="10 11">CECT 7557</strain>
    </source>
</reference>
<evidence type="ECO:0000256" key="6">
    <source>
        <dbReference type="ARBA" id="ARBA00023143"/>
    </source>
</evidence>
<dbReference type="GO" id="GO:0005198">
    <property type="term" value="F:structural molecule activity"/>
    <property type="evidence" value="ECO:0007669"/>
    <property type="project" value="InterPro"/>
</dbReference>
<protein>
    <recommendedName>
        <fullName evidence="4">Flagellar hook-associated protein 1</fullName>
    </recommendedName>
</protein>
<dbReference type="RefSeq" id="WP_058290575.1">
    <property type="nucleotide sequence ID" value="NZ_CYSD01000037.1"/>
</dbReference>
<dbReference type="PANTHER" id="PTHR30033">
    <property type="entry name" value="FLAGELLAR HOOK-ASSOCIATED PROTEIN 1"/>
    <property type="match status" value="1"/>
</dbReference>
<dbReference type="Pfam" id="PF22638">
    <property type="entry name" value="FlgK_D1"/>
    <property type="match status" value="1"/>
</dbReference>
<feature type="domain" description="Flagellar basal body rod protein N-terminal" evidence="7">
    <location>
        <begin position="7"/>
        <end position="36"/>
    </location>
</feature>
<comment type="similarity">
    <text evidence="3">Belongs to the flagella basal body rod proteins family.</text>
</comment>
<feature type="domain" description="Flagellar basal-body/hook protein C-terminal" evidence="8">
    <location>
        <begin position="437"/>
        <end position="480"/>
    </location>
</feature>
<evidence type="ECO:0000259" key="8">
    <source>
        <dbReference type="Pfam" id="PF06429"/>
    </source>
</evidence>
<evidence type="ECO:0000259" key="9">
    <source>
        <dbReference type="Pfam" id="PF22638"/>
    </source>
</evidence>
<dbReference type="PANTHER" id="PTHR30033:SF1">
    <property type="entry name" value="FLAGELLAR HOOK-ASSOCIATED PROTEIN 1"/>
    <property type="match status" value="1"/>
</dbReference>
<organism evidence="10 11">
    <name type="scientific">Tritonibacter multivorans</name>
    <dbReference type="NCBI Taxonomy" id="928856"/>
    <lineage>
        <taxon>Bacteria</taxon>
        <taxon>Pseudomonadati</taxon>
        <taxon>Pseudomonadota</taxon>
        <taxon>Alphaproteobacteria</taxon>
        <taxon>Rhodobacterales</taxon>
        <taxon>Paracoccaceae</taxon>
        <taxon>Tritonibacter</taxon>
    </lineage>
</organism>
<comment type="subcellular location">
    <subcellularLocation>
        <location evidence="1">Bacterial flagellum basal body</location>
    </subcellularLocation>
    <subcellularLocation>
        <location evidence="2">Secreted</location>
    </subcellularLocation>
</comment>
<evidence type="ECO:0000256" key="3">
    <source>
        <dbReference type="ARBA" id="ARBA00009677"/>
    </source>
</evidence>
<dbReference type="InterPro" id="IPR001444">
    <property type="entry name" value="Flag_bb_rod_N"/>
</dbReference>